<protein>
    <submittedName>
        <fullName evidence="1">Uncharacterized protein</fullName>
    </submittedName>
</protein>
<dbReference type="Proteomes" id="UP001157125">
    <property type="component" value="Unassembled WGS sequence"/>
</dbReference>
<proteinExistence type="predicted"/>
<evidence type="ECO:0000313" key="1">
    <source>
        <dbReference type="EMBL" id="GMA36669.1"/>
    </source>
</evidence>
<accession>A0ABQ6IFJ4</accession>
<gene>
    <name evidence="1" type="ORF">GCM10025876_28730</name>
</gene>
<keyword evidence="2" id="KW-1185">Reference proteome</keyword>
<comment type="caution">
    <text evidence="1">The sequence shown here is derived from an EMBL/GenBank/DDBJ whole genome shotgun (WGS) entry which is preliminary data.</text>
</comment>
<sequence length="96" mass="10750">MDIVCAFVESRWSAEADLSESIEDAGEMAIFAYAESQGTLPAVEEELFRVERLLVANRELLIAGSNRSATKEQRLRLLEDTLGGKRTRRLTRSFSA</sequence>
<dbReference type="EMBL" id="BSUN01000001">
    <property type="protein sequence ID" value="GMA36669.1"/>
    <property type="molecule type" value="Genomic_DNA"/>
</dbReference>
<reference evidence="2" key="1">
    <citation type="journal article" date="2019" name="Int. J. Syst. Evol. Microbiol.">
        <title>The Global Catalogue of Microorganisms (GCM) 10K type strain sequencing project: providing services to taxonomists for standard genome sequencing and annotation.</title>
        <authorList>
            <consortium name="The Broad Institute Genomics Platform"/>
            <consortium name="The Broad Institute Genome Sequencing Center for Infectious Disease"/>
            <person name="Wu L."/>
            <person name="Ma J."/>
        </authorList>
    </citation>
    <scope>NUCLEOTIDE SEQUENCE [LARGE SCALE GENOMIC DNA]</scope>
    <source>
        <strain evidence="2">NBRC 112299</strain>
    </source>
</reference>
<name>A0ABQ6IFJ4_9MICO</name>
<organism evidence="1 2">
    <name type="scientific">Demequina litorisediminis</name>
    <dbReference type="NCBI Taxonomy" id="1849022"/>
    <lineage>
        <taxon>Bacteria</taxon>
        <taxon>Bacillati</taxon>
        <taxon>Actinomycetota</taxon>
        <taxon>Actinomycetes</taxon>
        <taxon>Micrococcales</taxon>
        <taxon>Demequinaceae</taxon>
        <taxon>Demequina</taxon>
    </lineage>
</organism>
<evidence type="ECO:0000313" key="2">
    <source>
        <dbReference type="Proteomes" id="UP001157125"/>
    </source>
</evidence>
<dbReference type="RefSeq" id="WP_284328690.1">
    <property type="nucleotide sequence ID" value="NZ_BSUN01000001.1"/>
</dbReference>